<gene>
    <name evidence="4" type="primary">CSON008587</name>
</gene>
<feature type="chain" id="PRO_5033342643" evidence="3">
    <location>
        <begin position="21"/>
        <end position="426"/>
    </location>
</feature>
<feature type="transmembrane region" description="Helical" evidence="2">
    <location>
        <begin position="93"/>
        <end position="113"/>
    </location>
</feature>
<dbReference type="EMBL" id="UFQT01000325">
    <property type="protein sequence ID" value="SSX23246.1"/>
    <property type="molecule type" value="Genomic_DNA"/>
</dbReference>
<keyword evidence="3" id="KW-0732">Signal</keyword>
<keyword evidence="2" id="KW-0812">Transmembrane</keyword>
<evidence type="ECO:0000313" key="4">
    <source>
        <dbReference type="EMBL" id="SSX02879.1"/>
    </source>
</evidence>
<protein>
    <submittedName>
        <fullName evidence="4">CSON008587 protein</fullName>
    </submittedName>
</protein>
<feature type="region of interest" description="Disordered" evidence="1">
    <location>
        <begin position="402"/>
        <end position="426"/>
    </location>
</feature>
<proteinExistence type="predicted"/>
<sequence>MRPCGRIVIKILELIGCGTCLVAKGVTDLEEGRIATRNQKLSREWSLLNNVTWDGSGNTFVNITFGGYLIITALMLIARCIDAKSRPHLLEKILILLGALMFFACAGLILASIDQILPELYDNAIILGVLSFIVGMLYLIDLADPLARKIQTTTQTAESGMSSDTTMQKQKLGQISSGVNTVDTMSPNAPVSGNDTWRKPLIISKDAQTTTDSLPATPTTVRVSRSNTVRQQVMPPFNNQYPPNSDVMMMMNEGMQEVDFVETKNYPQRQSPVFSKVKTSQERKPVKQKDIARNYINRGFLEQWEEEEPQVTTKPPSVSPSRLSQRTRSPDLYHSSTYIQAPPVDKGSLSVIRKSKPVLYTYYPEFSTSPEGQRDHHEDDDEQPPPMRRGYVATAAAIWDSRVSQKSINRTGHGSLRRAGSQDTNV</sequence>
<keyword evidence="2" id="KW-0472">Membrane</keyword>
<accession>A0A336KEM6</accession>
<feature type="compositionally biased region" description="Polar residues" evidence="1">
    <location>
        <begin position="402"/>
        <end position="412"/>
    </location>
</feature>
<dbReference type="VEuPathDB" id="VectorBase:CSON008587"/>
<feature type="region of interest" description="Disordered" evidence="1">
    <location>
        <begin position="365"/>
        <end position="390"/>
    </location>
</feature>
<reference evidence="4" key="1">
    <citation type="submission" date="2018-04" db="EMBL/GenBank/DDBJ databases">
        <authorList>
            <person name="Go L.Y."/>
            <person name="Mitchell J.A."/>
        </authorList>
    </citation>
    <scope>NUCLEOTIDE SEQUENCE</scope>
    <source>
        <tissue evidence="4">Whole organism</tissue>
    </source>
</reference>
<dbReference type="EMBL" id="UFQS01000325">
    <property type="protein sequence ID" value="SSX02879.1"/>
    <property type="molecule type" value="Genomic_DNA"/>
</dbReference>
<feature type="region of interest" description="Disordered" evidence="1">
    <location>
        <begin position="306"/>
        <end position="340"/>
    </location>
</feature>
<evidence type="ECO:0000313" key="5">
    <source>
        <dbReference type="EMBL" id="SSX23246.1"/>
    </source>
</evidence>
<name>A0A336KEM6_CULSO</name>
<keyword evidence="2" id="KW-1133">Transmembrane helix</keyword>
<evidence type="ECO:0000256" key="1">
    <source>
        <dbReference type="SAM" id="MobiDB-lite"/>
    </source>
</evidence>
<feature type="transmembrane region" description="Helical" evidence="2">
    <location>
        <begin position="125"/>
        <end position="143"/>
    </location>
</feature>
<feature type="signal peptide" evidence="3">
    <location>
        <begin position="1"/>
        <end position="20"/>
    </location>
</feature>
<feature type="compositionally biased region" description="Polar residues" evidence="1">
    <location>
        <begin position="310"/>
        <end position="327"/>
    </location>
</feature>
<organism evidence="4">
    <name type="scientific">Culicoides sonorensis</name>
    <name type="common">Biting midge</name>
    <dbReference type="NCBI Taxonomy" id="179676"/>
    <lineage>
        <taxon>Eukaryota</taxon>
        <taxon>Metazoa</taxon>
        <taxon>Ecdysozoa</taxon>
        <taxon>Arthropoda</taxon>
        <taxon>Hexapoda</taxon>
        <taxon>Insecta</taxon>
        <taxon>Pterygota</taxon>
        <taxon>Neoptera</taxon>
        <taxon>Endopterygota</taxon>
        <taxon>Diptera</taxon>
        <taxon>Nematocera</taxon>
        <taxon>Chironomoidea</taxon>
        <taxon>Ceratopogonidae</taxon>
        <taxon>Ceratopogoninae</taxon>
        <taxon>Culicoides</taxon>
        <taxon>Monoculicoides</taxon>
    </lineage>
</organism>
<evidence type="ECO:0000256" key="2">
    <source>
        <dbReference type="SAM" id="Phobius"/>
    </source>
</evidence>
<dbReference type="AlphaFoldDB" id="A0A336KEM6"/>
<feature type="transmembrane region" description="Helical" evidence="2">
    <location>
        <begin position="60"/>
        <end position="81"/>
    </location>
</feature>
<reference evidence="5" key="2">
    <citation type="submission" date="2018-07" db="EMBL/GenBank/DDBJ databases">
        <authorList>
            <person name="Quirk P.G."/>
            <person name="Krulwich T.A."/>
        </authorList>
    </citation>
    <scope>NUCLEOTIDE SEQUENCE</scope>
</reference>
<evidence type="ECO:0000256" key="3">
    <source>
        <dbReference type="SAM" id="SignalP"/>
    </source>
</evidence>